<feature type="region of interest" description="Disordered" evidence="17">
    <location>
        <begin position="1"/>
        <end position="72"/>
    </location>
</feature>
<feature type="compositionally biased region" description="Basic and acidic residues" evidence="17">
    <location>
        <begin position="12"/>
        <end position="36"/>
    </location>
</feature>
<keyword evidence="10" id="KW-0460">Magnesium</keyword>
<keyword evidence="5" id="KW-0479">Metal-binding</keyword>
<evidence type="ECO:0000256" key="8">
    <source>
        <dbReference type="ARBA" id="ARBA00022801"/>
    </source>
</evidence>
<evidence type="ECO:0000313" key="20">
    <source>
        <dbReference type="Proteomes" id="UP000481153"/>
    </source>
</evidence>
<dbReference type="GO" id="GO:0004519">
    <property type="term" value="F:endonuclease activity"/>
    <property type="evidence" value="ECO:0007669"/>
    <property type="project" value="UniProtKB-KW"/>
</dbReference>
<keyword evidence="15" id="KW-0233">DNA recombination</keyword>
<keyword evidence="13" id="KW-0239">DNA-directed DNA polymerase</keyword>
<keyword evidence="6" id="KW-0547">Nucleotide-binding</keyword>
<feature type="region of interest" description="Disordered" evidence="17">
    <location>
        <begin position="96"/>
        <end position="117"/>
    </location>
</feature>
<dbReference type="GO" id="GO:0008233">
    <property type="term" value="F:peptidase activity"/>
    <property type="evidence" value="ECO:0007669"/>
    <property type="project" value="UniProtKB-KW"/>
</dbReference>
<comment type="caution">
    <text evidence="19">The sequence shown here is derived from an EMBL/GenBank/DDBJ whole genome shotgun (WGS) entry which is preliminary data.</text>
</comment>
<dbReference type="Pfam" id="PF07727">
    <property type="entry name" value="RVT_2"/>
    <property type="match status" value="1"/>
</dbReference>
<keyword evidence="3" id="KW-0645">Protease</keyword>
<keyword evidence="7" id="KW-0255">Endonuclease</keyword>
<name>A0A6G0WPN5_9STRA</name>
<dbReference type="GO" id="GO:0046872">
    <property type="term" value="F:metal ion binding"/>
    <property type="evidence" value="ECO:0007669"/>
    <property type="project" value="UniProtKB-KW"/>
</dbReference>
<gene>
    <name evidence="19" type="ORF">Ae201684_013063</name>
</gene>
<organism evidence="19 20">
    <name type="scientific">Aphanomyces euteiches</name>
    <dbReference type="NCBI Taxonomy" id="100861"/>
    <lineage>
        <taxon>Eukaryota</taxon>
        <taxon>Sar</taxon>
        <taxon>Stramenopiles</taxon>
        <taxon>Oomycota</taxon>
        <taxon>Saprolegniomycetes</taxon>
        <taxon>Saprolegniales</taxon>
        <taxon>Verrucalvaceae</taxon>
        <taxon>Aphanomyces</taxon>
    </lineage>
</organism>
<dbReference type="InterPro" id="IPR012337">
    <property type="entry name" value="RNaseH-like_sf"/>
</dbReference>
<dbReference type="PANTHER" id="PTHR42648:SF11">
    <property type="entry name" value="TRANSPOSON TY4-P GAG-POL POLYPROTEIN"/>
    <property type="match status" value="1"/>
</dbReference>
<dbReference type="InterPro" id="IPR039537">
    <property type="entry name" value="Retrotran_Ty1/copia-like"/>
</dbReference>
<keyword evidence="13" id="KW-0808">Transferase</keyword>
<dbReference type="Pfam" id="PF22936">
    <property type="entry name" value="Pol_BBD"/>
    <property type="match status" value="1"/>
</dbReference>
<dbReference type="InterPro" id="IPR036397">
    <property type="entry name" value="RNaseH_sf"/>
</dbReference>
<dbReference type="GO" id="GO:0006310">
    <property type="term" value="P:DNA recombination"/>
    <property type="evidence" value="ECO:0007669"/>
    <property type="project" value="UniProtKB-KW"/>
</dbReference>
<evidence type="ECO:0000256" key="14">
    <source>
        <dbReference type="ARBA" id="ARBA00023113"/>
    </source>
</evidence>
<dbReference type="GO" id="GO:0003964">
    <property type="term" value="F:RNA-directed DNA polymerase activity"/>
    <property type="evidence" value="ECO:0007669"/>
    <property type="project" value="UniProtKB-KW"/>
</dbReference>
<dbReference type="GO" id="GO:0003676">
    <property type="term" value="F:nucleic acid binding"/>
    <property type="evidence" value="ECO:0007669"/>
    <property type="project" value="InterPro"/>
</dbReference>
<evidence type="ECO:0000256" key="17">
    <source>
        <dbReference type="SAM" id="MobiDB-lite"/>
    </source>
</evidence>
<reference evidence="19 20" key="1">
    <citation type="submission" date="2019-07" db="EMBL/GenBank/DDBJ databases">
        <title>Genomics analysis of Aphanomyces spp. identifies a new class of oomycete effector associated with host adaptation.</title>
        <authorList>
            <person name="Gaulin E."/>
        </authorList>
    </citation>
    <scope>NUCLEOTIDE SEQUENCE [LARGE SCALE GENOMIC DNA]</scope>
    <source>
        <strain evidence="19 20">ATCC 201684</strain>
    </source>
</reference>
<dbReference type="GO" id="GO:0006508">
    <property type="term" value="P:proteolysis"/>
    <property type="evidence" value="ECO:0007669"/>
    <property type="project" value="UniProtKB-KW"/>
</dbReference>
<evidence type="ECO:0000256" key="3">
    <source>
        <dbReference type="ARBA" id="ARBA00022670"/>
    </source>
</evidence>
<evidence type="ECO:0000256" key="6">
    <source>
        <dbReference type="ARBA" id="ARBA00022741"/>
    </source>
</evidence>
<dbReference type="Gene3D" id="3.30.420.10">
    <property type="entry name" value="Ribonuclease H-like superfamily/Ribonuclease H"/>
    <property type="match status" value="1"/>
</dbReference>
<dbReference type="Proteomes" id="UP000481153">
    <property type="component" value="Unassembled WGS sequence"/>
</dbReference>
<dbReference type="PANTHER" id="PTHR42648">
    <property type="entry name" value="TRANSPOSASE, PUTATIVE-RELATED"/>
    <property type="match status" value="1"/>
</dbReference>
<evidence type="ECO:0000256" key="5">
    <source>
        <dbReference type="ARBA" id="ARBA00022723"/>
    </source>
</evidence>
<evidence type="ECO:0000256" key="4">
    <source>
        <dbReference type="ARBA" id="ARBA00022722"/>
    </source>
</evidence>
<evidence type="ECO:0000256" key="9">
    <source>
        <dbReference type="ARBA" id="ARBA00022840"/>
    </source>
</evidence>
<evidence type="ECO:0000256" key="12">
    <source>
        <dbReference type="ARBA" id="ARBA00022918"/>
    </source>
</evidence>
<feature type="domain" description="Integrase catalytic" evidence="18">
    <location>
        <begin position="345"/>
        <end position="523"/>
    </location>
</feature>
<dbReference type="Pfam" id="PF00665">
    <property type="entry name" value="rve"/>
    <property type="match status" value="1"/>
</dbReference>
<dbReference type="InterPro" id="IPR025724">
    <property type="entry name" value="GAG-pre-integrase_dom"/>
</dbReference>
<dbReference type="GO" id="GO:0015074">
    <property type="term" value="P:DNA integration"/>
    <property type="evidence" value="ECO:0007669"/>
    <property type="project" value="UniProtKB-KW"/>
</dbReference>
<evidence type="ECO:0000256" key="13">
    <source>
        <dbReference type="ARBA" id="ARBA00022932"/>
    </source>
</evidence>
<protein>
    <recommendedName>
        <fullName evidence="18">Integrase catalytic domain-containing protein</fullName>
    </recommendedName>
</protein>
<evidence type="ECO:0000256" key="1">
    <source>
        <dbReference type="ARBA" id="ARBA00002180"/>
    </source>
</evidence>
<evidence type="ECO:0000256" key="16">
    <source>
        <dbReference type="ARBA" id="ARBA00023268"/>
    </source>
</evidence>
<proteinExistence type="predicted"/>
<keyword evidence="9" id="KW-0067">ATP-binding</keyword>
<keyword evidence="20" id="KW-1185">Reference proteome</keyword>
<keyword evidence="8" id="KW-0378">Hydrolase</keyword>
<evidence type="ECO:0000256" key="11">
    <source>
        <dbReference type="ARBA" id="ARBA00022908"/>
    </source>
</evidence>
<dbReference type="VEuPathDB" id="FungiDB:AeMF1_006300"/>
<evidence type="ECO:0000313" key="19">
    <source>
        <dbReference type="EMBL" id="KAF0729317.1"/>
    </source>
</evidence>
<dbReference type="VEuPathDB" id="FungiDB:AeMF1_018422"/>
<dbReference type="InterPro" id="IPR013103">
    <property type="entry name" value="RVT_2"/>
</dbReference>
<comment type="function">
    <text evidence="1">The aspartyl protease (PR) mediates the proteolytic cleavages of the Gag and Gag-Pol polyproteins after assembly of the VLP.</text>
</comment>
<dbReference type="GO" id="GO:0005524">
    <property type="term" value="F:ATP binding"/>
    <property type="evidence" value="ECO:0007669"/>
    <property type="project" value="UniProtKB-KW"/>
</dbReference>
<evidence type="ECO:0000256" key="15">
    <source>
        <dbReference type="ARBA" id="ARBA00023172"/>
    </source>
</evidence>
<dbReference type="InterPro" id="IPR001584">
    <property type="entry name" value="Integrase_cat-core"/>
</dbReference>
<dbReference type="InterPro" id="IPR054722">
    <property type="entry name" value="PolX-like_BBD"/>
</dbReference>
<evidence type="ECO:0000256" key="7">
    <source>
        <dbReference type="ARBA" id="ARBA00022759"/>
    </source>
</evidence>
<keyword evidence="13" id="KW-0548">Nucleotidyltransferase</keyword>
<dbReference type="PROSITE" id="PS50994">
    <property type="entry name" value="INTEGRASE"/>
    <property type="match status" value="1"/>
</dbReference>
<keyword evidence="16" id="KW-0511">Multifunctional enzyme</keyword>
<dbReference type="EMBL" id="VJMJ01000166">
    <property type="protein sequence ID" value="KAF0729317.1"/>
    <property type="molecule type" value="Genomic_DNA"/>
</dbReference>
<evidence type="ECO:0000259" key="18">
    <source>
        <dbReference type="PROSITE" id="PS50994"/>
    </source>
</evidence>
<dbReference type="SUPFAM" id="SSF53098">
    <property type="entry name" value="Ribonuclease H-like"/>
    <property type="match status" value="1"/>
</dbReference>
<dbReference type="Pfam" id="PF13976">
    <property type="entry name" value="gag_pre-integrs"/>
    <property type="match status" value="1"/>
</dbReference>
<keyword evidence="14" id="KW-0917">Virion maturation</keyword>
<evidence type="ECO:0000256" key="2">
    <source>
        <dbReference type="ARBA" id="ARBA00022612"/>
    </source>
</evidence>
<keyword evidence="12" id="KW-0695">RNA-directed DNA polymerase</keyword>
<accession>A0A6G0WPN5</accession>
<evidence type="ECO:0000256" key="10">
    <source>
        <dbReference type="ARBA" id="ARBA00022842"/>
    </source>
</evidence>
<keyword evidence="2" id="KW-1188">Viral release from host cell</keyword>
<keyword evidence="4" id="KW-0540">Nuclease</keyword>
<dbReference type="GO" id="GO:0003887">
    <property type="term" value="F:DNA-directed DNA polymerase activity"/>
    <property type="evidence" value="ECO:0007669"/>
    <property type="project" value="UniProtKB-KW"/>
</dbReference>
<dbReference type="AlphaFoldDB" id="A0A6G0WPN5"/>
<keyword evidence="11" id="KW-0229">DNA integration</keyword>
<sequence>MKSSPSYDEFEANIRTEAARRESEIVAKRREDKRALEGNLADAAETQASQSHLELHHHARRPQGPRSSNPHANEVCGYCNRRGHKTEKCFQKKKHNAEVEQAKSRAKVPEANMGHGDDADVHPSSEDVANQVDQGQVDRKLAETEWIVDTGATHHMCFVKGMFNDLQPVDSSMANSVGLPDGGKITVEGIGTVKLRVKCSATGNQATIQLNQVLYMPRFNLNLLSVPKAYAEGLRFNLDAKPGQVVLSYGDQSIVSADTGGTPLYILRHIPPSPQRVQAEANALMAQRTFDLWHRRLGHLNAHDMKRLLDKDIVRGFKVTRSDLNGWICDACELGKKSKRVKLPSVTTPADKCIAEVHSDLTGPIETPAIDGARYVCLFVDRHSGYISCYFLTKKNEFNDLLVQHRALVENKHNLPLVELHSDNGGEFLNNQLKDYCTKEGITHSMSVPYTSQQNGKVEVRFRDIFAKARSMFIDANLPKQLWDYAVDCAVYCLNRCPSGGGKQTAYELWNGHLPNLNAMRVFDSLCYVHIPNKVDVPTESGRAKAKRQKLDYKAIRGIFLGYAEDRHARQASQDIDFLFNGDTTMTALNEEEINALESFVQHFNLWDDDSGETNLVEAYGGCFQVSGLTFKATDRNLVKVSKLQAKSEELVGAEVELARAACYNVALPAASVPIPRSFQEAMASNEKDHWEAAIRKELDSIKANGTWKYVQAPEDRKPLKTTWVFRVKEKSDGTIERFKAWLVVKGFLQIKGLDYSEVFAPVMRLESLRTLLAVANAHDLPVDHMDIDTSFLNGILEDTIYIDLPEGLSVEDILDEIDWVGANPTAADVKRVACLLGKALYGLKQSPREWHKVLTAFLGEIGFEKTNVESCIYTRQTNDQLAIIAIYIDDLVLVAQNDHVMADFKSAIKQRFA</sequence>